<evidence type="ECO:0000313" key="10">
    <source>
        <dbReference type="Proteomes" id="UP000236621"/>
    </source>
</evidence>
<dbReference type="PANTHER" id="PTHR23501:SF177">
    <property type="entry name" value="MAJOR FACILITATOR SUPERFAMILY (MFS) PROFILE DOMAIN-CONTAINING PROTEIN-RELATED"/>
    <property type="match status" value="1"/>
</dbReference>
<feature type="transmembrane region" description="Helical" evidence="7">
    <location>
        <begin position="389"/>
        <end position="410"/>
    </location>
</feature>
<feature type="transmembrane region" description="Helical" evidence="7">
    <location>
        <begin position="449"/>
        <end position="470"/>
    </location>
</feature>
<comment type="subcellular location">
    <subcellularLocation>
        <location evidence="1">Membrane</location>
        <topology evidence="1">Multi-pass membrane protein</topology>
    </subcellularLocation>
</comment>
<keyword evidence="3 7" id="KW-0812">Transmembrane</keyword>
<dbReference type="AlphaFoldDB" id="A0A2K3Q6E9"/>
<feature type="transmembrane region" description="Helical" evidence="7">
    <location>
        <begin position="482"/>
        <end position="501"/>
    </location>
</feature>
<name>A0A2K3Q6E9_9HYPO</name>
<gene>
    <name evidence="9" type="ORF">TCAP_06988</name>
</gene>
<keyword evidence="2" id="KW-0813">Transport</keyword>
<organism evidence="9 10">
    <name type="scientific">Tolypocladium capitatum</name>
    <dbReference type="NCBI Taxonomy" id="45235"/>
    <lineage>
        <taxon>Eukaryota</taxon>
        <taxon>Fungi</taxon>
        <taxon>Dikarya</taxon>
        <taxon>Ascomycota</taxon>
        <taxon>Pezizomycotina</taxon>
        <taxon>Sordariomycetes</taxon>
        <taxon>Hypocreomycetidae</taxon>
        <taxon>Hypocreales</taxon>
        <taxon>Ophiocordycipitaceae</taxon>
        <taxon>Tolypocladium</taxon>
    </lineage>
</organism>
<comment type="caution">
    <text evidence="9">The sequence shown here is derived from an EMBL/GenBank/DDBJ whole genome shotgun (WGS) entry which is preliminary data.</text>
</comment>
<keyword evidence="10" id="KW-1185">Reference proteome</keyword>
<evidence type="ECO:0000259" key="8">
    <source>
        <dbReference type="PROSITE" id="PS50850"/>
    </source>
</evidence>
<dbReference type="Gene3D" id="1.20.1250.20">
    <property type="entry name" value="MFS general substrate transporter like domains"/>
    <property type="match status" value="1"/>
</dbReference>
<dbReference type="OrthoDB" id="10021397at2759"/>
<dbReference type="InterPro" id="IPR011701">
    <property type="entry name" value="MFS"/>
</dbReference>
<reference evidence="9 10" key="1">
    <citation type="submission" date="2017-08" db="EMBL/GenBank/DDBJ databases">
        <title>Harnessing the power of phylogenomics to disentangle the directionality and signatures of interkingdom host jumping in the parasitic fungal genus Tolypocladium.</title>
        <authorList>
            <person name="Quandt C.A."/>
            <person name="Patterson W."/>
            <person name="Spatafora J.W."/>
        </authorList>
    </citation>
    <scope>NUCLEOTIDE SEQUENCE [LARGE SCALE GENOMIC DNA]</scope>
    <source>
        <strain evidence="9 10">CBS 113982</strain>
    </source>
</reference>
<dbReference type="GO" id="GO:0022857">
    <property type="term" value="F:transmembrane transporter activity"/>
    <property type="evidence" value="ECO:0007669"/>
    <property type="project" value="InterPro"/>
</dbReference>
<feature type="transmembrane region" description="Helical" evidence="7">
    <location>
        <begin position="181"/>
        <end position="202"/>
    </location>
</feature>
<dbReference type="PANTHER" id="PTHR23501">
    <property type="entry name" value="MAJOR FACILITATOR SUPERFAMILY"/>
    <property type="match status" value="1"/>
</dbReference>
<feature type="compositionally biased region" description="Pro residues" evidence="6">
    <location>
        <begin position="9"/>
        <end position="20"/>
    </location>
</feature>
<dbReference type="SUPFAM" id="SSF103473">
    <property type="entry name" value="MFS general substrate transporter"/>
    <property type="match status" value="1"/>
</dbReference>
<protein>
    <submittedName>
        <fullName evidence="9">Major facilitator superfamily transporter</fullName>
    </submittedName>
</protein>
<keyword evidence="5 7" id="KW-0472">Membrane</keyword>
<dbReference type="InterPro" id="IPR036259">
    <property type="entry name" value="MFS_trans_sf"/>
</dbReference>
<evidence type="ECO:0000256" key="7">
    <source>
        <dbReference type="SAM" id="Phobius"/>
    </source>
</evidence>
<dbReference type="STRING" id="45235.A0A2K3Q6E9"/>
<evidence type="ECO:0000256" key="2">
    <source>
        <dbReference type="ARBA" id="ARBA00022448"/>
    </source>
</evidence>
<dbReference type="InterPro" id="IPR020846">
    <property type="entry name" value="MFS_dom"/>
</dbReference>
<evidence type="ECO:0000256" key="4">
    <source>
        <dbReference type="ARBA" id="ARBA00022989"/>
    </source>
</evidence>
<feature type="domain" description="Major facilitator superfamily (MFS) profile" evidence="8">
    <location>
        <begin position="72"/>
        <end position="552"/>
    </location>
</feature>
<evidence type="ECO:0000256" key="3">
    <source>
        <dbReference type="ARBA" id="ARBA00022692"/>
    </source>
</evidence>
<evidence type="ECO:0000313" key="9">
    <source>
        <dbReference type="EMBL" id="PNY23063.1"/>
    </source>
</evidence>
<feature type="region of interest" description="Disordered" evidence="6">
    <location>
        <begin position="1"/>
        <end position="59"/>
    </location>
</feature>
<dbReference type="EMBL" id="NRSZ01001159">
    <property type="protein sequence ID" value="PNY23063.1"/>
    <property type="molecule type" value="Genomic_DNA"/>
</dbReference>
<sequence length="585" mass="62164">MAASTAATEPPPPTLPPPFATPEHAANQGAAPPPAVDSMLVDPEKGGDGLSTQDEDKEEEPDFATGLKLVVLMTSLLLCQFLVALDIASPQSIIATAIPKITNEFHSLDQVGWYGSGFLLTLAGFVSLWGKAFKHANIKWVFLTSIVIFELGSLICGTYPAFAEPTTKWRRGVSKNSTTLIVGRAIQGFGGAGMTSGVYLIVSVSAVQKLVPGLLGLLSGIFSVASVVGPLLGGAFTDRLTFYINLIIGAPSILFLIVFYQPPRHHKIERIGWKEFILTLDLPGVALILASLTCFILALEYGGATKPWNSGTVIGLLVAFGVLAILFIVLEVYQGDRALLVGRLMKRRTIVACAFFVAMINFSFFPLAYNLPIYFQAVNGVSPLASGIRLLPTILPMTLFSLVSAPGIVLVGWYQPWLMTGAAVAAIGSGLVYMLGIDSSKAHWIGYQIVAGIGTGLAMQPPVIIANAITPKEDNSMAMSNVLFFQFIGGTFGISMAQSIFSNGLINSLPELAPGVPVAEVLNIGAFDLQQVFSGDALLGVLKAYMAGLHNAWIMSIAGASVAVFVPLIGAYRKLPKTPPKTWDY</sequence>
<feature type="transmembrane region" description="Helical" evidence="7">
    <location>
        <begin position="69"/>
        <end position="91"/>
    </location>
</feature>
<feature type="transmembrane region" description="Helical" evidence="7">
    <location>
        <begin position="417"/>
        <end position="437"/>
    </location>
</feature>
<evidence type="ECO:0000256" key="6">
    <source>
        <dbReference type="SAM" id="MobiDB-lite"/>
    </source>
</evidence>
<proteinExistence type="predicted"/>
<feature type="transmembrane region" description="Helical" evidence="7">
    <location>
        <begin position="552"/>
        <end position="572"/>
    </location>
</feature>
<feature type="transmembrane region" description="Helical" evidence="7">
    <location>
        <begin position="214"/>
        <end position="236"/>
    </location>
</feature>
<evidence type="ECO:0000256" key="5">
    <source>
        <dbReference type="ARBA" id="ARBA00023136"/>
    </source>
</evidence>
<feature type="transmembrane region" description="Helical" evidence="7">
    <location>
        <begin position="111"/>
        <end position="129"/>
    </location>
</feature>
<accession>A0A2K3Q6E9</accession>
<feature type="transmembrane region" description="Helical" evidence="7">
    <location>
        <begin position="311"/>
        <end position="330"/>
    </location>
</feature>
<feature type="transmembrane region" description="Helical" evidence="7">
    <location>
        <begin position="242"/>
        <end position="260"/>
    </location>
</feature>
<feature type="transmembrane region" description="Helical" evidence="7">
    <location>
        <begin position="141"/>
        <end position="161"/>
    </location>
</feature>
<dbReference type="GO" id="GO:0005886">
    <property type="term" value="C:plasma membrane"/>
    <property type="evidence" value="ECO:0007669"/>
    <property type="project" value="TreeGrafter"/>
</dbReference>
<feature type="transmembrane region" description="Helical" evidence="7">
    <location>
        <begin position="280"/>
        <end position="299"/>
    </location>
</feature>
<keyword evidence="4 7" id="KW-1133">Transmembrane helix</keyword>
<dbReference type="Pfam" id="PF07690">
    <property type="entry name" value="MFS_1"/>
    <property type="match status" value="1"/>
</dbReference>
<dbReference type="PROSITE" id="PS50850">
    <property type="entry name" value="MFS"/>
    <property type="match status" value="1"/>
</dbReference>
<feature type="transmembrane region" description="Helical" evidence="7">
    <location>
        <begin position="350"/>
        <end position="369"/>
    </location>
</feature>
<evidence type="ECO:0000256" key="1">
    <source>
        <dbReference type="ARBA" id="ARBA00004141"/>
    </source>
</evidence>
<dbReference type="Proteomes" id="UP000236621">
    <property type="component" value="Unassembled WGS sequence"/>
</dbReference>